<dbReference type="EMBL" id="JAHIBW010000022">
    <property type="protein sequence ID" value="KAG7299974.1"/>
    <property type="molecule type" value="Genomic_DNA"/>
</dbReference>
<proteinExistence type="predicted"/>
<name>A0ABQ7Q5I2_PLUXY</name>
<accession>A0ABQ7Q5I2</accession>
<evidence type="ECO:0000313" key="3">
    <source>
        <dbReference type="Proteomes" id="UP000823941"/>
    </source>
</evidence>
<gene>
    <name evidence="2" type="ORF">JYU34_017008</name>
</gene>
<feature type="region of interest" description="Disordered" evidence="1">
    <location>
        <begin position="19"/>
        <end position="53"/>
    </location>
</feature>
<sequence>MFMYTERIEDKTVVGKKGVGATLVSPPAPPAPRSDSGRQLGAPSHRPTGLDNTRVEKALHMSHCICNLPASTQSLLAPAACFSTTLCLYNKDGFTSSAAAFPSHVK</sequence>
<evidence type="ECO:0000256" key="1">
    <source>
        <dbReference type="SAM" id="MobiDB-lite"/>
    </source>
</evidence>
<protein>
    <submittedName>
        <fullName evidence="2">Uncharacterized protein</fullName>
    </submittedName>
</protein>
<evidence type="ECO:0000313" key="2">
    <source>
        <dbReference type="EMBL" id="KAG7299974.1"/>
    </source>
</evidence>
<keyword evidence="3" id="KW-1185">Reference proteome</keyword>
<comment type="caution">
    <text evidence="2">The sequence shown here is derived from an EMBL/GenBank/DDBJ whole genome shotgun (WGS) entry which is preliminary data.</text>
</comment>
<organism evidence="2 3">
    <name type="scientific">Plutella xylostella</name>
    <name type="common">Diamondback moth</name>
    <name type="synonym">Plutella maculipennis</name>
    <dbReference type="NCBI Taxonomy" id="51655"/>
    <lineage>
        <taxon>Eukaryota</taxon>
        <taxon>Metazoa</taxon>
        <taxon>Ecdysozoa</taxon>
        <taxon>Arthropoda</taxon>
        <taxon>Hexapoda</taxon>
        <taxon>Insecta</taxon>
        <taxon>Pterygota</taxon>
        <taxon>Neoptera</taxon>
        <taxon>Endopterygota</taxon>
        <taxon>Lepidoptera</taxon>
        <taxon>Glossata</taxon>
        <taxon>Ditrysia</taxon>
        <taxon>Yponomeutoidea</taxon>
        <taxon>Plutellidae</taxon>
        <taxon>Plutella</taxon>
    </lineage>
</organism>
<dbReference type="Proteomes" id="UP000823941">
    <property type="component" value="Chromosome 22"/>
</dbReference>
<reference evidence="2 3" key="1">
    <citation type="submission" date="2021-06" db="EMBL/GenBank/DDBJ databases">
        <title>A haploid diamondback moth (Plutella xylostella L.) genome assembly resolves 31 chromosomes and identifies a diamide resistance mutation.</title>
        <authorList>
            <person name="Ward C.M."/>
            <person name="Perry K.D."/>
            <person name="Baker G."/>
            <person name="Powis K."/>
            <person name="Heckel D.G."/>
            <person name="Baxter S.W."/>
        </authorList>
    </citation>
    <scope>NUCLEOTIDE SEQUENCE [LARGE SCALE GENOMIC DNA]</scope>
    <source>
        <strain evidence="2 3">LV</strain>
        <tissue evidence="2">Single pupa</tissue>
    </source>
</reference>